<accession>A0A5C5XT75</accession>
<dbReference type="Pfam" id="PF04205">
    <property type="entry name" value="FMN_bind"/>
    <property type="match status" value="1"/>
</dbReference>
<dbReference type="GO" id="GO:0016020">
    <property type="term" value="C:membrane"/>
    <property type="evidence" value="ECO:0007669"/>
    <property type="project" value="InterPro"/>
</dbReference>
<reference evidence="3 4" key="1">
    <citation type="submission" date="2019-02" db="EMBL/GenBank/DDBJ databases">
        <title>Deep-cultivation of Planctomycetes and their phenomic and genomic characterization uncovers novel biology.</title>
        <authorList>
            <person name="Wiegand S."/>
            <person name="Jogler M."/>
            <person name="Boedeker C."/>
            <person name="Pinto D."/>
            <person name="Vollmers J."/>
            <person name="Rivas-Marin E."/>
            <person name="Kohn T."/>
            <person name="Peeters S.H."/>
            <person name="Heuer A."/>
            <person name="Rast P."/>
            <person name="Oberbeckmann S."/>
            <person name="Bunk B."/>
            <person name="Jeske O."/>
            <person name="Meyerdierks A."/>
            <person name="Storesund J.E."/>
            <person name="Kallscheuer N."/>
            <person name="Luecker S."/>
            <person name="Lage O.M."/>
            <person name="Pohl T."/>
            <person name="Merkel B.J."/>
            <person name="Hornburger P."/>
            <person name="Mueller R.-W."/>
            <person name="Bruemmer F."/>
            <person name="Labrenz M."/>
            <person name="Spormann A.M."/>
            <person name="Op Den Camp H."/>
            <person name="Overmann J."/>
            <person name="Amann R."/>
            <person name="Jetten M.S.M."/>
            <person name="Mascher T."/>
            <person name="Medema M.H."/>
            <person name="Devos D.P."/>
            <person name="Kaster A.-K."/>
            <person name="Ovreas L."/>
            <person name="Rohde M."/>
            <person name="Galperin M.Y."/>
            <person name="Jogler C."/>
        </authorList>
    </citation>
    <scope>NUCLEOTIDE SEQUENCE [LARGE SCALE GENOMIC DNA]</scope>
    <source>
        <strain evidence="3 4">Pan14r</strain>
    </source>
</reference>
<dbReference type="EMBL" id="SJPL01000002">
    <property type="protein sequence ID" value="TWT65761.1"/>
    <property type="molecule type" value="Genomic_DNA"/>
</dbReference>
<dbReference type="InterPro" id="IPR017896">
    <property type="entry name" value="4Fe4S_Fe-S-bd"/>
</dbReference>
<dbReference type="GO" id="GO:0010181">
    <property type="term" value="F:FMN binding"/>
    <property type="evidence" value="ECO:0007669"/>
    <property type="project" value="InterPro"/>
</dbReference>
<keyword evidence="1" id="KW-0812">Transmembrane</keyword>
<feature type="transmembrane region" description="Helical" evidence="1">
    <location>
        <begin position="12"/>
        <end position="29"/>
    </location>
</feature>
<keyword evidence="1" id="KW-1133">Transmembrane helix</keyword>
<organism evidence="3 4">
    <name type="scientific">Crateriforma conspicua</name>
    <dbReference type="NCBI Taxonomy" id="2527996"/>
    <lineage>
        <taxon>Bacteria</taxon>
        <taxon>Pseudomonadati</taxon>
        <taxon>Planctomycetota</taxon>
        <taxon>Planctomycetia</taxon>
        <taxon>Planctomycetales</taxon>
        <taxon>Planctomycetaceae</taxon>
        <taxon>Crateriforma</taxon>
    </lineage>
</organism>
<protein>
    <submittedName>
        <fullName evidence="3">FMN-binding domain protein</fullName>
    </submittedName>
</protein>
<proteinExistence type="predicted"/>
<feature type="transmembrane region" description="Helical" evidence="1">
    <location>
        <begin position="463"/>
        <end position="482"/>
    </location>
</feature>
<dbReference type="SMART" id="SM00900">
    <property type="entry name" value="FMN_bind"/>
    <property type="match status" value="2"/>
</dbReference>
<sequence length="569" mass="62211">MNQAASNGKRMIGAHWIRVGIVVVLAWLIPSPHPMPTTEQAGPPTFEQLPGDLPWEVATIEPQHGAAGFWAIADSDGRALGYVARTMPDAQDVVGYRGPSEAVVVIDAQRRIVSVGLLDSADTVEHVQVVRNSDEFFAQFQSWTWGEIDRRKKVDAVSGATLTSLALAQGLIQRMGGEAGSLVFADPLGIDDVRDWFPDARRLTGGPATWDVIDADGNQIGTVVRTGPLVDDVIGYQGPSEWLVRMGDGDVVKDLKLLTTFDNEPYVDWVRQEKYYWKRFTDMTASQLGQLDLEAESIEGVSGATMSSIAMTQTLVDAMARYGDAEPDVAEATDPPFWHSIRFANSDAWMIGLLVALGLLHQFGGFRYRSLRRTWLIAVFVIVGLYAGNLLSLALLAGWSAEGIAWRLAPGLAAIAAVALLLPPVNKSNPYCNHLCPHGAIQQWVRPGSKSRRRVSVRRDVDIWLRRIPGGLLTIAYVVLLFRPTVDLSGWEPFHAYLFRIAGLGSIVFALATLAVATVIPMAYCRYGCPTGYLIDYVRRAGDGRKLAVADLVLVGLLVLAIARHWVMG</sequence>
<feature type="transmembrane region" description="Helical" evidence="1">
    <location>
        <begin position="547"/>
        <end position="567"/>
    </location>
</feature>
<keyword evidence="4" id="KW-1185">Reference proteome</keyword>
<keyword evidence="1" id="KW-0472">Membrane</keyword>
<feature type="domain" description="FMN-binding" evidence="2">
    <location>
        <begin position="95"/>
        <end position="178"/>
    </location>
</feature>
<evidence type="ECO:0000259" key="2">
    <source>
        <dbReference type="SMART" id="SM00900"/>
    </source>
</evidence>
<feature type="transmembrane region" description="Helical" evidence="1">
    <location>
        <begin position="502"/>
        <end position="527"/>
    </location>
</feature>
<name>A0A5C5XT75_9PLAN</name>
<dbReference type="Proteomes" id="UP000317238">
    <property type="component" value="Unassembled WGS sequence"/>
</dbReference>
<feature type="transmembrane region" description="Helical" evidence="1">
    <location>
        <begin position="348"/>
        <end position="368"/>
    </location>
</feature>
<dbReference type="AlphaFoldDB" id="A0A5C5XT75"/>
<dbReference type="Pfam" id="PF12801">
    <property type="entry name" value="Fer4_5"/>
    <property type="match status" value="2"/>
</dbReference>
<feature type="transmembrane region" description="Helical" evidence="1">
    <location>
        <begin position="375"/>
        <end position="398"/>
    </location>
</feature>
<dbReference type="InterPro" id="IPR007329">
    <property type="entry name" value="FMN-bd"/>
</dbReference>
<evidence type="ECO:0000313" key="4">
    <source>
        <dbReference type="Proteomes" id="UP000317238"/>
    </source>
</evidence>
<feature type="domain" description="FMN-binding" evidence="2">
    <location>
        <begin position="235"/>
        <end position="322"/>
    </location>
</feature>
<gene>
    <name evidence="3" type="ORF">Pan14r_53100</name>
</gene>
<evidence type="ECO:0000256" key="1">
    <source>
        <dbReference type="SAM" id="Phobius"/>
    </source>
</evidence>
<comment type="caution">
    <text evidence="3">The sequence shown here is derived from an EMBL/GenBank/DDBJ whole genome shotgun (WGS) entry which is preliminary data.</text>
</comment>
<evidence type="ECO:0000313" key="3">
    <source>
        <dbReference type="EMBL" id="TWT65761.1"/>
    </source>
</evidence>
<feature type="transmembrane region" description="Helical" evidence="1">
    <location>
        <begin position="404"/>
        <end position="422"/>
    </location>
</feature>